<dbReference type="AlphaFoldDB" id="A0AA49GNC2"/>
<dbReference type="EMBL" id="CP120682">
    <property type="protein sequence ID" value="WKN36949.1"/>
    <property type="molecule type" value="Genomic_DNA"/>
</dbReference>
<evidence type="ECO:0000313" key="1">
    <source>
        <dbReference type="EMBL" id="WKN36949.1"/>
    </source>
</evidence>
<dbReference type="GO" id="GO:0016811">
    <property type="term" value="F:hydrolase activity, acting on carbon-nitrogen (but not peptide) bonds, in linear amides"/>
    <property type="evidence" value="ECO:0007669"/>
    <property type="project" value="TreeGrafter"/>
</dbReference>
<dbReference type="SUPFAM" id="SSF102588">
    <property type="entry name" value="LmbE-like"/>
    <property type="match status" value="1"/>
</dbReference>
<organism evidence="1">
    <name type="scientific">Roseihalotalea indica</name>
    <dbReference type="NCBI Taxonomy" id="2867963"/>
    <lineage>
        <taxon>Bacteria</taxon>
        <taxon>Pseudomonadati</taxon>
        <taxon>Bacteroidota</taxon>
        <taxon>Cytophagia</taxon>
        <taxon>Cytophagales</taxon>
        <taxon>Catalimonadaceae</taxon>
        <taxon>Roseihalotalea</taxon>
    </lineage>
</organism>
<protein>
    <submittedName>
        <fullName evidence="1">PIG-L family deacetylase</fullName>
    </submittedName>
</protein>
<dbReference type="Gene3D" id="3.40.50.10320">
    <property type="entry name" value="LmbE-like"/>
    <property type="match status" value="1"/>
</dbReference>
<reference evidence="1" key="2">
    <citation type="journal article" date="2024" name="Antonie Van Leeuwenhoek">
        <title>Roseihalotalea indica gen. nov., sp. nov., a halophilic Bacteroidetes from mesopelagic Southwest Indian Ocean with higher carbohydrate metabolic potential.</title>
        <authorList>
            <person name="Chen B."/>
            <person name="Zhang M."/>
            <person name="Lin D."/>
            <person name="Ye J."/>
            <person name="Tang K."/>
        </authorList>
    </citation>
    <scope>NUCLEOTIDE SEQUENCE</scope>
    <source>
        <strain evidence="1">TK19036</strain>
    </source>
</reference>
<proteinExistence type="predicted"/>
<dbReference type="Pfam" id="PF02585">
    <property type="entry name" value="PIG-L"/>
    <property type="match status" value="1"/>
</dbReference>
<sequence length="240" mass="27218">MKFLYVFPHPDDESFGPIGAMHHQLQQGHEVYLLTLTRGGATKQRHKLGLSIEEMGEVRYKEMLDVEKKVGLTGMTVLDLPDSGLKYMDPRDIEQVVASHIETIQPDILVSYPVHGISGFHDHLIMHAVAKRVYLTMREEGATYLKRLAFFTILYQGDGSFKKGDDFIMKQSLPEEIACSVPLNEANIEALKVALSCYKTYQEVIEKAQVKEIIGDQVHFEIFNESFDTKLTDLTEGLIK</sequence>
<dbReference type="PANTHER" id="PTHR12993">
    <property type="entry name" value="N-ACETYLGLUCOSAMINYL-PHOSPHATIDYLINOSITOL DE-N-ACETYLASE-RELATED"/>
    <property type="match status" value="1"/>
</dbReference>
<dbReference type="PANTHER" id="PTHR12993:SF11">
    <property type="entry name" value="N-ACETYLGLUCOSAMINYL-PHOSPHATIDYLINOSITOL DE-N-ACETYLASE"/>
    <property type="match status" value="1"/>
</dbReference>
<name>A0AA49GNC2_9BACT</name>
<dbReference type="InterPro" id="IPR024078">
    <property type="entry name" value="LmbE-like_dom_sf"/>
</dbReference>
<accession>A0AA49GNC2</accession>
<gene>
    <name evidence="1" type="ORF">K4G66_31780</name>
</gene>
<dbReference type="InterPro" id="IPR003737">
    <property type="entry name" value="GlcNAc_PI_deacetylase-related"/>
</dbReference>
<reference evidence="1" key="1">
    <citation type="journal article" date="2023" name="Comput. Struct. Biotechnol. J.">
        <title>Discovery of a novel marine Bacteroidetes with a rich repertoire of carbohydrate-active enzymes.</title>
        <authorList>
            <person name="Chen B."/>
            <person name="Liu G."/>
            <person name="Chen Q."/>
            <person name="Wang H."/>
            <person name="Liu L."/>
            <person name="Tang K."/>
        </authorList>
    </citation>
    <scope>NUCLEOTIDE SEQUENCE</scope>
    <source>
        <strain evidence="1">TK19036</strain>
    </source>
</reference>